<evidence type="ECO:0000313" key="3">
    <source>
        <dbReference type="Proteomes" id="UP000606991"/>
    </source>
</evidence>
<organism evidence="2 3">
    <name type="scientific">Candidatus Aeolococcus gillhamiae</name>
    <dbReference type="NCBI Taxonomy" id="3127015"/>
    <lineage>
        <taxon>Bacteria</taxon>
        <taxon>Bacillati</taxon>
        <taxon>Candidatus Dormiibacterota</taxon>
        <taxon>Candidatus Dormibacteria</taxon>
        <taxon>Candidatus Aeolococcales</taxon>
        <taxon>Candidatus Aeolococcaceae</taxon>
        <taxon>Candidatus Aeolococcus</taxon>
    </lineage>
</organism>
<proteinExistence type="predicted"/>
<gene>
    <name evidence="2" type="ORF">JF886_04660</name>
</gene>
<feature type="transmembrane region" description="Helical" evidence="1">
    <location>
        <begin position="62"/>
        <end position="86"/>
    </location>
</feature>
<sequence length="218" mass="22135">MSAPVDGVVVARTPPAPEDEVVLVVVAERFPLAPDVVVVVGEVLVVLVVVRDVLVVVVGDVVVVLVVVFEVVVVVVGEVVVVVVVVVGDVVVVVVVVFEVVVVVVGEVVVVVVVVLDVVVVVRLLVVVLLVVVVVVAVAGQVWVRLNTCASPPVGVPVPLLALDEASRSVALGGAEAKKNLALLLLIVPLVAPVSKVTLGVPVKILPGSPAAGSTKTK</sequence>
<feature type="transmembrane region" description="Helical" evidence="1">
    <location>
        <begin position="32"/>
        <end position="50"/>
    </location>
</feature>
<dbReference type="EMBL" id="JAEKNS010000053">
    <property type="protein sequence ID" value="MBJ7594146.1"/>
    <property type="molecule type" value="Genomic_DNA"/>
</dbReference>
<comment type="caution">
    <text evidence="2">The sequence shown here is derived from an EMBL/GenBank/DDBJ whole genome shotgun (WGS) entry which is preliminary data.</text>
</comment>
<accession>A0A934JR93</accession>
<evidence type="ECO:0000313" key="2">
    <source>
        <dbReference type="EMBL" id="MBJ7594146.1"/>
    </source>
</evidence>
<feature type="transmembrane region" description="Helical" evidence="1">
    <location>
        <begin position="92"/>
        <end position="116"/>
    </location>
</feature>
<keyword evidence="1" id="KW-1133">Transmembrane helix</keyword>
<protein>
    <submittedName>
        <fullName evidence="2">Uncharacterized protein</fullName>
    </submittedName>
</protein>
<keyword evidence="1" id="KW-0812">Transmembrane</keyword>
<dbReference type="AlphaFoldDB" id="A0A934JR93"/>
<evidence type="ECO:0000256" key="1">
    <source>
        <dbReference type="SAM" id="Phobius"/>
    </source>
</evidence>
<keyword evidence="1" id="KW-0472">Membrane</keyword>
<feature type="transmembrane region" description="Helical" evidence="1">
    <location>
        <begin position="123"/>
        <end position="144"/>
    </location>
</feature>
<dbReference type="Proteomes" id="UP000606991">
    <property type="component" value="Unassembled WGS sequence"/>
</dbReference>
<reference evidence="2 3" key="1">
    <citation type="submission" date="2020-10" db="EMBL/GenBank/DDBJ databases">
        <title>Ca. Dormibacterota MAGs.</title>
        <authorList>
            <person name="Montgomery K."/>
        </authorList>
    </citation>
    <scope>NUCLEOTIDE SEQUENCE [LARGE SCALE GENOMIC DNA]</scope>
    <source>
        <strain evidence="2">SC8812_S17_18</strain>
    </source>
</reference>
<dbReference type="RefSeq" id="WP_337310092.1">
    <property type="nucleotide sequence ID" value="NZ_JAEKNS010000053.1"/>
</dbReference>
<name>A0A934JR93_9BACT</name>